<dbReference type="SMART" id="SM00066">
    <property type="entry name" value="GAL4"/>
    <property type="match status" value="1"/>
</dbReference>
<feature type="region of interest" description="Disordered" evidence="3">
    <location>
        <begin position="1"/>
        <end position="76"/>
    </location>
</feature>
<dbReference type="PANTHER" id="PTHR37534:SF20">
    <property type="entry name" value="PRO1A C6 ZINK-FINGER PROTEIN"/>
    <property type="match status" value="1"/>
</dbReference>
<proteinExistence type="predicted"/>
<accession>A0A167QZ48</accession>
<keyword evidence="2" id="KW-0539">Nucleus</keyword>
<feature type="region of interest" description="Disordered" evidence="3">
    <location>
        <begin position="138"/>
        <end position="247"/>
    </location>
</feature>
<name>A0A167QZ48_CALVF</name>
<gene>
    <name evidence="5" type="ORF">CALVIDRAFT_552695</name>
</gene>
<dbReference type="STRING" id="1330018.A0A167QZ48"/>
<evidence type="ECO:0000256" key="1">
    <source>
        <dbReference type="ARBA" id="ARBA00004123"/>
    </source>
</evidence>
<organism evidence="5 6">
    <name type="scientific">Calocera viscosa (strain TUFC12733)</name>
    <dbReference type="NCBI Taxonomy" id="1330018"/>
    <lineage>
        <taxon>Eukaryota</taxon>
        <taxon>Fungi</taxon>
        <taxon>Dikarya</taxon>
        <taxon>Basidiomycota</taxon>
        <taxon>Agaricomycotina</taxon>
        <taxon>Dacrymycetes</taxon>
        <taxon>Dacrymycetales</taxon>
        <taxon>Dacrymycetaceae</taxon>
        <taxon>Calocera</taxon>
    </lineage>
</organism>
<evidence type="ECO:0000259" key="4">
    <source>
        <dbReference type="PROSITE" id="PS50048"/>
    </source>
</evidence>
<evidence type="ECO:0000313" key="5">
    <source>
        <dbReference type="EMBL" id="KZP00398.1"/>
    </source>
</evidence>
<evidence type="ECO:0000256" key="3">
    <source>
        <dbReference type="SAM" id="MobiDB-lite"/>
    </source>
</evidence>
<dbReference type="InterPro" id="IPR036864">
    <property type="entry name" value="Zn2-C6_fun-type_DNA-bd_sf"/>
</dbReference>
<dbReference type="AlphaFoldDB" id="A0A167QZ48"/>
<feature type="compositionally biased region" description="Acidic residues" evidence="3">
    <location>
        <begin position="174"/>
        <end position="195"/>
    </location>
</feature>
<feature type="domain" description="Zn(2)-C6 fungal-type" evidence="4">
    <location>
        <begin position="77"/>
        <end position="109"/>
    </location>
</feature>
<keyword evidence="6" id="KW-1185">Reference proteome</keyword>
<dbReference type="CDD" id="cd00067">
    <property type="entry name" value="GAL4"/>
    <property type="match status" value="1"/>
</dbReference>
<feature type="compositionally biased region" description="Low complexity" evidence="3">
    <location>
        <begin position="30"/>
        <end position="42"/>
    </location>
</feature>
<dbReference type="InterPro" id="IPR021858">
    <property type="entry name" value="Fun_TF"/>
</dbReference>
<dbReference type="Pfam" id="PF11951">
    <property type="entry name" value="Fungal_trans_2"/>
    <property type="match status" value="1"/>
</dbReference>
<dbReference type="EMBL" id="KV417269">
    <property type="protein sequence ID" value="KZP00398.1"/>
    <property type="molecule type" value="Genomic_DNA"/>
</dbReference>
<dbReference type="InterPro" id="IPR001138">
    <property type="entry name" value="Zn2Cys6_DnaBD"/>
</dbReference>
<comment type="subcellular location">
    <subcellularLocation>
        <location evidence="1">Nucleus</location>
    </subcellularLocation>
</comment>
<dbReference type="PROSITE" id="PS50048">
    <property type="entry name" value="ZN2_CY6_FUNGAL_2"/>
    <property type="match status" value="1"/>
</dbReference>
<protein>
    <recommendedName>
        <fullName evidence="4">Zn(2)-C6 fungal-type domain-containing protein</fullName>
    </recommendedName>
</protein>
<dbReference type="GO" id="GO:0000981">
    <property type="term" value="F:DNA-binding transcription factor activity, RNA polymerase II-specific"/>
    <property type="evidence" value="ECO:0007669"/>
    <property type="project" value="InterPro"/>
</dbReference>
<feature type="compositionally biased region" description="Basic and acidic residues" evidence="3">
    <location>
        <begin position="146"/>
        <end position="155"/>
    </location>
</feature>
<reference evidence="5 6" key="1">
    <citation type="journal article" date="2016" name="Mol. Biol. Evol.">
        <title>Comparative Genomics of Early-Diverging Mushroom-Forming Fungi Provides Insights into the Origins of Lignocellulose Decay Capabilities.</title>
        <authorList>
            <person name="Nagy L.G."/>
            <person name="Riley R."/>
            <person name="Tritt A."/>
            <person name="Adam C."/>
            <person name="Daum C."/>
            <person name="Floudas D."/>
            <person name="Sun H."/>
            <person name="Yadav J.S."/>
            <person name="Pangilinan J."/>
            <person name="Larsson K.H."/>
            <person name="Matsuura K."/>
            <person name="Barry K."/>
            <person name="Labutti K."/>
            <person name="Kuo R."/>
            <person name="Ohm R.A."/>
            <person name="Bhattacharya S.S."/>
            <person name="Shirouzu T."/>
            <person name="Yoshinaga Y."/>
            <person name="Martin F.M."/>
            <person name="Grigoriev I.V."/>
            <person name="Hibbett D.S."/>
        </authorList>
    </citation>
    <scope>NUCLEOTIDE SEQUENCE [LARGE SCALE GENOMIC DNA]</scope>
    <source>
        <strain evidence="5 6">TUFC12733</strain>
    </source>
</reference>
<evidence type="ECO:0000256" key="2">
    <source>
        <dbReference type="ARBA" id="ARBA00023242"/>
    </source>
</evidence>
<dbReference type="GO" id="GO:0005634">
    <property type="term" value="C:nucleus"/>
    <property type="evidence" value="ECO:0007669"/>
    <property type="project" value="UniProtKB-SubCell"/>
</dbReference>
<dbReference type="PROSITE" id="PS00463">
    <property type="entry name" value="ZN2_CY6_FUNGAL_1"/>
    <property type="match status" value="1"/>
</dbReference>
<feature type="compositionally biased region" description="Acidic residues" evidence="3">
    <location>
        <begin position="212"/>
        <end position="222"/>
    </location>
</feature>
<dbReference type="SUPFAM" id="SSF57701">
    <property type="entry name" value="Zn2/Cys6 DNA-binding domain"/>
    <property type="match status" value="1"/>
</dbReference>
<dbReference type="GO" id="GO:0008270">
    <property type="term" value="F:zinc ion binding"/>
    <property type="evidence" value="ECO:0007669"/>
    <property type="project" value="InterPro"/>
</dbReference>
<dbReference type="PANTHER" id="PTHR37534">
    <property type="entry name" value="TRANSCRIPTIONAL ACTIVATOR PROTEIN UGA3"/>
    <property type="match status" value="1"/>
</dbReference>
<evidence type="ECO:0000313" key="6">
    <source>
        <dbReference type="Proteomes" id="UP000076738"/>
    </source>
</evidence>
<dbReference type="OrthoDB" id="5419315at2759"/>
<sequence length="839" mass="93735">MSRSRYPRKAQADAQARLHAMAERGELNDSPSPSSSVSSRSTSPRKGRVSGMGGKSKRKVAGPRPSRNDKGPRAKTGCWTCRVRRKKCGGRLAHQDANCVDCVRLGINCLGWGEKRPQWLRKPGAVIAARENIKRELMAKGRVKGQKKEEEDIKPKMSPGSPPSLHTPPTIALNDEELELSDEEDGSDLEFDEEPPSSTPPSSQPSEVESPPVEDDTPEPEMPEPAMPVLVQDDVTPPTLTFRGLDDESIPDDLLFDPDLNPSWSYTGGFGNMYPDLHPPAMSFEQVAQQASQPDQLQSPELLNSAFADLMQFPGNFGLDVRFDQELSSSASSPIDMGELFFNLQTMENTPVSPFSTAPSPYVAPEVMPPSGPPSPQYLDYFTVQPAHSPAPQPAPTTFFRNELYHQYAPRELQLFQDYLNDALPLLHVLKPNQRKRDLMIELAQRSGHTVPPTMLCLALVHKLHRFTQNKNVPTQMADAIYRERNSYWSAAKDELFSSPLLSHERAALAVQMLDCSLLTGCQPNIDYFRYMSILHAYCSQINPSDNMHSLLSMMGNDQIVEYVVKTAFWMDVVGAVSKRSKPRFLGQFRQLTGRTAGEYPPLDMSDFCGCDTDIMLAFAEIAELETYKTKHNASLSLADLCQHAWRIEAQIEHARRPVPVVQSMLFPHPANEQHNPFSAGYLVPPSNVVPTPTQQYFAQPLETEDARLHRRVSDAFRAAARAYLWAAVNGWRPRVPEIYAAVKDTIAAIREIPSTRQNPVDRALVLPLFIAGVLTDEPNNRLFIRGRLNNIADGECGTSSILLQVLEEVWRRRHLSYGQEVCFREVMVDINTTVVLLA</sequence>
<dbReference type="Proteomes" id="UP000076738">
    <property type="component" value="Unassembled WGS sequence"/>
</dbReference>